<evidence type="ECO:0000259" key="1">
    <source>
        <dbReference type="Pfam" id="PF05116"/>
    </source>
</evidence>
<organism evidence="2 3">
    <name type="scientific">Phormidium yuhuli AB48</name>
    <dbReference type="NCBI Taxonomy" id="2940671"/>
    <lineage>
        <taxon>Bacteria</taxon>
        <taxon>Bacillati</taxon>
        <taxon>Cyanobacteriota</taxon>
        <taxon>Cyanophyceae</taxon>
        <taxon>Oscillatoriophycideae</taxon>
        <taxon>Oscillatoriales</taxon>
        <taxon>Oscillatoriaceae</taxon>
        <taxon>Phormidium</taxon>
        <taxon>Phormidium yuhuli</taxon>
    </lineage>
</organism>
<sequence>MGVDERLVLATDLDGTFLGGTVEQRSRFYQYLQDHRQNVVLVFVTGRDLALVRQLYSEPGFPQPDYIIADVGTTVTCGQSFTPVAAVQDWIAQTWDNSNERVRSLLEGEPGLELQPITPQYRVSYYYSPNQLQSDTLTRITNAGFDYILSADRFLDVMPKGIAKGATLLKTLESLNLPREQTVVAGDTLNDRSLLETGLQGIVVGNAEPKLKDVARSLPNAYISPEPGAWGIWDGLKHHGRAF</sequence>
<dbReference type="Gene3D" id="3.90.1070.10">
    <property type="match status" value="1"/>
</dbReference>
<keyword evidence="2" id="KW-0378">Hydrolase</keyword>
<feature type="domain" description="Sucrose phosphatase-like" evidence="1">
    <location>
        <begin position="6"/>
        <end position="239"/>
    </location>
</feature>
<reference evidence="2" key="1">
    <citation type="submission" date="2022-06" db="EMBL/GenBank/DDBJ databases">
        <title>Genome sequence of Phormidium yuhuli AB48 isolated from an industrial photobioreactor environment.</title>
        <authorList>
            <person name="Qiu Y."/>
            <person name="Noonan A.J.C."/>
            <person name="Dofher K."/>
            <person name="Koch M."/>
            <person name="Kieft B."/>
            <person name="Lin X."/>
            <person name="Ziels R.M."/>
            <person name="Hallam S.J."/>
        </authorList>
    </citation>
    <scope>NUCLEOTIDE SEQUENCE</scope>
    <source>
        <strain evidence="2">AB48</strain>
    </source>
</reference>
<dbReference type="Gene3D" id="3.40.50.1000">
    <property type="entry name" value="HAD superfamily/HAD-like"/>
    <property type="match status" value="1"/>
</dbReference>
<protein>
    <submittedName>
        <fullName evidence="2">HAD family hydrolase</fullName>
    </submittedName>
</protein>
<dbReference type="InterPro" id="IPR036412">
    <property type="entry name" value="HAD-like_sf"/>
</dbReference>
<dbReference type="SFLD" id="SFLDS00003">
    <property type="entry name" value="Haloacid_Dehalogenase"/>
    <property type="match status" value="1"/>
</dbReference>
<dbReference type="InterPro" id="IPR023214">
    <property type="entry name" value="HAD_sf"/>
</dbReference>
<dbReference type="SFLD" id="SFLDG01141">
    <property type="entry name" value="C2.B.1:_Sucrose_Phosphatase_Li"/>
    <property type="match status" value="1"/>
</dbReference>
<dbReference type="InterPro" id="IPR006380">
    <property type="entry name" value="SPP-like_dom"/>
</dbReference>
<dbReference type="RefSeq" id="WP_252662333.1">
    <property type="nucleotide sequence ID" value="NZ_CP098611.1"/>
</dbReference>
<evidence type="ECO:0000313" key="2">
    <source>
        <dbReference type="EMBL" id="USR90312.1"/>
    </source>
</evidence>
<gene>
    <name evidence="2" type="ORF">NEA10_15895</name>
</gene>
<dbReference type="GO" id="GO:0016787">
    <property type="term" value="F:hydrolase activity"/>
    <property type="evidence" value="ECO:0007669"/>
    <property type="project" value="UniProtKB-KW"/>
</dbReference>
<dbReference type="Proteomes" id="UP001056708">
    <property type="component" value="Chromosome"/>
</dbReference>
<accession>A0ABY5AM75</accession>
<dbReference type="EMBL" id="CP098611">
    <property type="protein sequence ID" value="USR90312.1"/>
    <property type="molecule type" value="Genomic_DNA"/>
</dbReference>
<dbReference type="InterPro" id="IPR006379">
    <property type="entry name" value="HAD-SF_hydro_IIB"/>
</dbReference>
<evidence type="ECO:0000313" key="3">
    <source>
        <dbReference type="Proteomes" id="UP001056708"/>
    </source>
</evidence>
<dbReference type="NCBIfam" id="TIGR01484">
    <property type="entry name" value="HAD-SF-IIB"/>
    <property type="match status" value="1"/>
</dbReference>
<dbReference type="Pfam" id="PF05116">
    <property type="entry name" value="S6PP"/>
    <property type="match status" value="1"/>
</dbReference>
<keyword evidence="3" id="KW-1185">Reference proteome</keyword>
<dbReference type="SUPFAM" id="SSF56784">
    <property type="entry name" value="HAD-like"/>
    <property type="match status" value="1"/>
</dbReference>
<dbReference type="SFLD" id="SFLDG01140">
    <property type="entry name" value="C2.B:_Phosphomannomutase_and_P"/>
    <property type="match status" value="1"/>
</dbReference>
<proteinExistence type="predicted"/>
<dbReference type="PANTHER" id="PTHR10000">
    <property type="entry name" value="PHOSPHOSERINE PHOSPHATASE"/>
    <property type="match status" value="1"/>
</dbReference>
<dbReference type="PANTHER" id="PTHR10000:SF8">
    <property type="entry name" value="HAD SUPERFAMILY HYDROLASE-LIKE, TYPE 3"/>
    <property type="match status" value="1"/>
</dbReference>
<name>A0ABY5AM75_9CYAN</name>